<sequence length="159" mass="19529">MNDLRRDVTIQSIEHRERSHNVEHVTSHTQWRYDNFSLYARSYEHNSYDYYEGNRVRNYYNDRSYERAPRNEVGNGGNYVRMDERIQKRKGDVERYYDSYDHYVYNYGSENMYEHNDTYSYRGYNYIKMRLKPIKTWSLMKQALRIRCGVKNHDGQGQV</sequence>
<reference evidence="2" key="1">
    <citation type="journal article" date="2023" name="Nat. Plants">
        <title>Single-cell RNA sequencing provides a high-resolution roadmap for understanding the multicellular compartmentation of specialized metabolism.</title>
        <authorList>
            <person name="Sun S."/>
            <person name="Shen X."/>
            <person name="Li Y."/>
            <person name="Li Y."/>
            <person name="Wang S."/>
            <person name="Li R."/>
            <person name="Zhang H."/>
            <person name="Shen G."/>
            <person name="Guo B."/>
            <person name="Wei J."/>
            <person name="Xu J."/>
            <person name="St-Pierre B."/>
            <person name="Chen S."/>
            <person name="Sun C."/>
        </authorList>
    </citation>
    <scope>NUCLEOTIDE SEQUENCE [LARGE SCALE GENOMIC DNA]</scope>
</reference>
<organism evidence="1 2">
    <name type="scientific">Catharanthus roseus</name>
    <name type="common">Madagascar periwinkle</name>
    <name type="synonym">Vinca rosea</name>
    <dbReference type="NCBI Taxonomy" id="4058"/>
    <lineage>
        <taxon>Eukaryota</taxon>
        <taxon>Viridiplantae</taxon>
        <taxon>Streptophyta</taxon>
        <taxon>Embryophyta</taxon>
        <taxon>Tracheophyta</taxon>
        <taxon>Spermatophyta</taxon>
        <taxon>Magnoliopsida</taxon>
        <taxon>eudicotyledons</taxon>
        <taxon>Gunneridae</taxon>
        <taxon>Pentapetalae</taxon>
        <taxon>asterids</taxon>
        <taxon>lamiids</taxon>
        <taxon>Gentianales</taxon>
        <taxon>Apocynaceae</taxon>
        <taxon>Rauvolfioideae</taxon>
        <taxon>Vinceae</taxon>
        <taxon>Catharanthinae</taxon>
        <taxon>Catharanthus</taxon>
    </lineage>
</organism>
<dbReference type="EMBL" id="CM044703">
    <property type="protein sequence ID" value="KAI5672688.1"/>
    <property type="molecule type" value="Genomic_DNA"/>
</dbReference>
<proteinExistence type="predicted"/>
<accession>A0ACC0BJA8</accession>
<comment type="caution">
    <text evidence="1">The sequence shown here is derived from an EMBL/GenBank/DDBJ whole genome shotgun (WGS) entry which is preliminary data.</text>
</comment>
<name>A0ACC0BJA8_CATRO</name>
<gene>
    <name evidence="1" type="ORF">M9H77_13052</name>
</gene>
<dbReference type="Proteomes" id="UP001060085">
    <property type="component" value="Linkage Group LG03"/>
</dbReference>
<keyword evidence="2" id="KW-1185">Reference proteome</keyword>
<evidence type="ECO:0000313" key="1">
    <source>
        <dbReference type="EMBL" id="KAI5672688.1"/>
    </source>
</evidence>
<evidence type="ECO:0000313" key="2">
    <source>
        <dbReference type="Proteomes" id="UP001060085"/>
    </source>
</evidence>
<protein>
    <submittedName>
        <fullName evidence="1">Uncharacterized protein</fullName>
    </submittedName>
</protein>